<dbReference type="GO" id="GO:0005886">
    <property type="term" value="C:plasma membrane"/>
    <property type="evidence" value="ECO:0007669"/>
    <property type="project" value="UniProtKB-SubCell"/>
</dbReference>
<name>A0A6L3NFJ4_9BURK</name>
<dbReference type="SUPFAM" id="SSF54523">
    <property type="entry name" value="Pili subunits"/>
    <property type="match status" value="1"/>
</dbReference>
<feature type="transmembrane region" description="Helical" evidence="11">
    <location>
        <begin position="20"/>
        <end position="40"/>
    </location>
</feature>
<evidence type="ECO:0000313" key="13">
    <source>
        <dbReference type="EMBL" id="KAB0673881.1"/>
    </source>
</evidence>
<dbReference type="GO" id="GO:0015628">
    <property type="term" value="P:protein secretion by the type II secretion system"/>
    <property type="evidence" value="ECO:0007669"/>
    <property type="project" value="InterPro"/>
</dbReference>
<keyword evidence="5" id="KW-0997">Cell inner membrane</keyword>
<evidence type="ECO:0000256" key="8">
    <source>
        <dbReference type="ARBA" id="ARBA00023136"/>
    </source>
</evidence>
<evidence type="ECO:0000256" key="4">
    <source>
        <dbReference type="ARBA" id="ARBA00022481"/>
    </source>
</evidence>
<dbReference type="AlphaFoldDB" id="A0A6L3NFJ4"/>
<keyword evidence="3" id="KW-1003">Cell membrane</keyword>
<dbReference type="EMBL" id="VZOL01000188">
    <property type="protein sequence ID" value="KAB0673881.1"/>
    <property type="molecule type" value="Genomic_DNA"/>
</dbReference>
<accession>A0A6L3NFJ4</accession>
<dbReference type="Proteomes" id="UP000473571">
    <property type="component" value="Unassembled WGS sequence"/>
</dbReference>
<evidence type="ECO:0000256" key="3">
    <source>
        <dbReference type="ARBA" id="ARBA00022475"/>
    </source>
</evidence>
<dbReference type="Pfam" id="PF07963">
    <property type="entry name" value="N_methyl"/>
    <property type="match status" value="1"/>
</dbReference>
<dbReference type="InterPro" id="IPR045584">
    <property type="entry name" value="Pilin-like"/>
</dbReference>
<evidence type="ECO:0000256" key="10">
    <source>
        <dbReference type="ARBA" id="ARBA00030775"/>
    </source>
</evidence>
<proteinExistence type="inferred from homology"/>
<reference evidence="13 14" key="1">
    <citation type="submission" date="2019-09" db="EMBL/GenBank/DDBJ databases">
        <title>Draft genome sequences of 48 bacterial type strains from the CCUG.</title>
        <authorList>
            <person name="Tunovic T."/>
            <person name="Pineiro-Iglesias B."/>
            <person name="Unosson C."/>
            <person name="Inganas E."/>
            <person name="Ohlen M."/>
            <person name="Cardew S."/>
            <person name="Jensie-Markopoulos S."/>
            <person name="Salva-Serra F."/>
            <person name="Jaen-Luchoro D."/>
            <person name="Karlsson R."/>
            <person name="Svensson-Stadler L."/>
            <person name="Chun J."/>
            <person name="Moore E."/>
        </authorList>
    </citation>
    <scope>NUCLEOTIDE SEQUENCE [LARGE SCALE GENOMIC DNA]</scope>
    <source>
        <strain evidence="13 14">CCUG 65687</strain>
    </source>
</reference>
<feature type="domain" description="General secretion pathway GspH" evidence="12">
    <location>
        <begin position="56"/>
        <end position="176"/>
    </location>
</feature>
<evidence type="ECO:0000256" key="7">
    <source>
        <dbReference type="ARBA" id="ARBA00022989"/>
    </source>
</evidence>
<evidence type="ECO:0000256" key="2">
    <source>
        <dbReference type="ARBA" id="ARBA00021549"/>
    </source>
</evidence>
<keyword evidence="7 11" id="KW-1133">Transmembrane helix</keyword>
<comment type="subcellular location">
    <subcellularLocation>
        <location evidence="1">Cell inner membrane</location>
        <topology evidence="1">Single-pass membrane protein</topology>
    </subcellularLocation>
</comment>
<organism evidence="13 14">
    <name type="scientific">Burkholderia territorii</name>
    <dbReference type="NCBI Taxonomy" id="1503055"/>
    <lineage>
        <taxon>Bacteria</taxon>
        <taxon>Pseudomonadati</taxon>
        <taxon>Pseudomonadota</taxon>
        <taxon>Betaproteobacteria</taxon>
        <taxon>Burkholderiales</taxon>
        <taxon>Burkholderiaceae</taxon>
        <taxon>Burkholderia</taxon>
        <taxon>Burkholderia cepacia complex</taxon>
    </lineage>
</organism>
<comment type="similarity">
    <text evidence="9">Belongs to the GSP H family.</text>
</comment>
<dbReference type="Pfam" id="PF12019">
    <property type="entry name" value="GspH"/>
    <property type="match status" value="1"/>
</dbReference>
<sequence length="188" mass="20387">MAMGRHRSCVERCMQCSGGFTLVELMVAIALAAAIGLYAVPAFDQWHMRERVDARARALLGALSFARTEATRLGVRVTLCRAGRDGDCMHSGERCDLAGWSCGWLVSGHFDGRSRVLRRYPRDADIAVAGAAHDLAFAPPAGQVLGGIRRFELRPQRMLSGDDTRVSRCIRIAAGGRARVVTGRCEAA</sequence>
<dbReference type="GO" id="GO:0015627">
    <property type="term" value="C:type II protein secretion system complex"/>
    <property type="evidence" value="ECO:0007669"/>
    <property type="project" value="InterPro"/>
</dbReference>
<evidence type="ECO:0000256" key="6">
    <source>
        <dbReference type="ARBA" id="ARBA00022692"/>
    </source>
</evidence>
<evidence type="ECO:0000256" key="1">
    <source>
        <dbReference type="ARBA" id="ARBA00004377"/>
    </source>
</evidence>
<protein>
    <recommendedName>
        <fullName evidence="2">Type II secretion system protein H</fullName>
    </recommendedName>
    <alternativeName>
        <fullName evidence="10">General secretion pathway protein H</fullName>
    </alternativeName>
</protein>
<dbReference type="Gene3D" id="3.55.40.10">
    <property type="entry name" value="minor pseudopilin epsh domain"/>
    <property type="match status" value="1"/>
</dbReference>
<keyword evidence="4" id="KW-0488">Methylation</keyword>
<evidence type="ECO:0000256" key="9">
    <source>
        <dbReference type="ARBA" id="ARBA00025772"/>
    </source>
</evidence>
<evidence type="ECO:0000256" key="11">
    <source>
        <dbReference type="SAM" id="Phobius"/>
    </source>
</evidence>
<dbReference type="InterPro" id="IPR012902">
    <property type="entry name" value="N_methyl_site"/>
</dbReference>
<comment type="caution">
    <text evidence="13">The sequence shown here is derived from an EMBL/GenBank/DDBJ whole genome shotgun (WGS) entry which is preliminary data.</text>
</comment>
<evidence type="ECO:0000313" key="14">
    <source>
        <dbReference type="Proteomes" id="UP000473571"/>
    </source>
</evidence>
<evidence type="ECO:0000256" key="5">
    <source>
        <dbReference type="ARBA" id="ARBA00022519"/>
    </source>
</evidence>
<keyword evidence="8 11" id="KW-0472">Membrane</keyword>
<evidence type="ECO:0000259" key="12">
    <source>
        <dbReference type="Pfam" id="PF12019"/>
    </source>
</evidence>
<dbReference type="NCBIfam" id="TIGR02532">
    <property type="entry name" value="IV_pilin_GFxxxE"/>
    <property type="match status" value="1"/>
</dbReference>
<dbReference type="InterPro" id="IPR022346">
    <property type="entry name" value="T2SS_GspH"/>
</dbReference>
<keyword evidence="6 11" id="KW-0812">Transmembrane</keyword>
<gene>
    <name evidence="13" type="ORF">F7R13_15515</name>
</gene>